<name>A0ABP0TZJ3_9BRYO</name>
<proteinExistence type="predicted"/>
<keyword evidence="2" id="KW-1185">Reference proteome</keyword>
<protein>
    <submittedName>
        <fullName evidence="1">Uncharacterized protein</fullName>
    </submittedName>
</protein>
<evidence type="ECO:0000313" key="2">
    <source>
        <dbReference type="Proteomes" id="UP001497512"/>
    </source>
</evidence>
<reference evidence="1" key="1">
    <citation type="submission" date="2024-02" db="EMBL/GenBank/DDBJ databases">
        <authorList>
            <consortium name="ELIXIR-Norway"/>
            <consortium name="Elixir Norway"/>
        </authorList>
    </citation>
    <scope>NUCLEOTIDE SEQUENCE</scope>
</reference>
<dbReference type="EMBL" id="OZ019909">
    <property type="protein sequence ID" value="CAK9208947.1"/>
    <property type="molecule type" value="Genomic_DNA"/>
</dbReference>
<organism evidence="1 2">
    <name type="scientific">Sphagnum troendelagicum</name>
    <dbReference type="NCBI Taxonomy" id="128251"/>
    <lineage>
        <taxon>Eukaryota</taxon>
        <taxon>Viridiplantae</taxon>
        <taxon>Streptophyta</taxon>
        <taxon>Embryophyta</taxon>
        <taxon>Bryophyta</taxon>
        <taxon>Sphagnophytina</taxon>
        <taxon>Sphagnopsida</taxon>
        <taxon>Sphagnales</taxon>
        <taxon>Sphagnaceae</taxon>
        <taxon>Sphagnum</taxon>
    </lineage>
</organism>
<sequence>MPCGGFPSVHPSMPLRDPLFVRFEVIEIPSQDVVVRVRGGLIEFALDLSPFGRGARGIDVQDGERAVVWGLYCDELG</sequence>
<evidence type="ECO:0000313" key="1">
    <source>
        <dbReference type="EMBL" id="CAK9208947.1"/>
    </source>
</evidence>
<dbReference type="Proteomes" id="UP001497512">
    <property type="component" value="Chromosome 17"/>
</dbReference>
<accession>A0ABP0TZJ3</accession>
<gene>
    <name evidence="1" type="ORF">CSSPTR1EN2_LOCUS9438</name>
</gene>